<accession>A0A6P8ZYB9</accession>
<sequence length="177" mass="20450">MTQTYVSHAAWVSSSDFGYAASLSVWTIIMVYGRLLHLPDQFVDLVQTLSDLLWHGSNVLCPWWASLIQCEWSPHCCAKHHFIRRELVDWIWQVPVRLSYVRYFVTNIYMPPAMECSFLEYFECCIFDGVSRFFEPLTSVAVGYVCCYIIGHSGPPEKPTVSCWVLESPVEYSLLKC</sequence>
<reference evidence="2" key="1">
    <citation type="submission" date="2025-08" db="UniProtKB">
        <authorList>
            <consortium name="RefSeq"/>
        </authorList>
    </citation>
    <scope>IDENTIFICATION</scope>
    <source>
        <tissue evidence="2">Total insect</tissue>
    </source>
</reference>
<proteinExistence type="predicted"/>
<keyword evidence="1" id="KW-1185">Reference proteome</keyword>
<protein>
    <submittedName>
        <fullName evidence="2">Uncharacterized protein LOC117650663 isoform X1</fullName>
    </submittedName>
</protein>
<organism evidence="2">
    <name type="scientific">Thrips palmi</name>
    <name type="common">Melon thrips</name>
    <dbReference type="NCBI Taxonomy" id="161013"/>
    <lineage>
        <taxon>Eukaryota</taxon>
        <taxon>Metazoa</taxon>
        <taxon>Ecdysozoa</taxon>
        <taxon>Arthropoda</taxon>
        <taxon>Hexapoda</taxon>
        <taxon>Insecta</taxon>
        <taxon>Pterygota</taxon>
        <taxon>Neoptera</taxon>
        <taxon>Paraneoptera</taxon>
        <taxon>Thysanoptera</taxon>
        <taxon>Terebrantia</taxon>
        <taxon>Thripoidea</taxon>
        <taxon>Thripidae</taxon>
        <taxon>Thrips</taxon>
    </lineage>
</organism>
<dbReference type="GeneID" id="117650663"/>
<dbReference type="InParanoid" id="A0A6P8ZYB9"/>
<evidence type="ECO:0000313" key="1">
    <source>
        <dbReference type="Proteomes" id="UP000515158"/>
    </source>
</evidence>
<dbReference type="Proteomes" id="UP000515158">
    <property type="component" value="Unplaced"/>
</dbReference>
<name>A0A6P8ZYB9_THRPL</name>
<evidence type="ECO:0000313" key="2">
    <source>
        <dbReference type="RefSeq" id="XP_034250115.1"/>
    </source>
</evidence>
<dbReference type="AlphaFoldDB" id="A0A6P8ZYB9"/>
<dbReference type="RefSeq" id="XP_034250115.1">
    <property type="nucleotide sequence ID" value="XM_034394224.1"/>
</dbReference>
<dbReference type="KEGG" id="tpal:117650663"/>
<gene>
    <name evidence="2" type="primary">LOC117650663</name>
</gene>